<evidence type="ECO:0000313" key="2">
    <source>
        <dbReference type="Proteomes" id="UP000005239"/>
    </source>
</evidence>
<dbReference type="PANTHER" id="PTHR22744">
    <property type="entry name" value="HELIX LOOP HELIX PROTEIN 21-RELATED"/>
    <property type="match status" value="1"/>
</dbReference>
<proteinExistence type="predicted"/>
<dbReference type="EnsemblMetazoa" id="PPA37654.1">
    <property type="protein sequence ID" value="PPA37654.1"/>
    <property type="gene ID" value="WBGene00276023"/>
</dbReference>
<organism evidence="1 2">
    <name type="scientific">Pristionchus pacificus</name>
    <name type="common">Parasitic nematode worm</name>
    <dbReference type="NCBI Taxonomy" id="54126"/>
    <lineage>
        <taxon>Eukaryota</taxon>
        <taxon>Metazoa</taxon>
        <taxon>Ecdysozoa</taxon>
        <taxon>Nematoda</taxon>
        <taxon>Chromadorea</taxon>
        <taxon>Rhabditida</taxon>
        <taxon>Rhabditina</taxon>
        <taxon>Diplogasteromorpha</taxon>
        <taxon>Diplogasteroidea</taxon>
        <taxon>Neodiplogasteridae</taxon>
        <taxon>Pristionchus</taxon>
    </lineage>
</organism>
<dbReference type="PANTHER" id="PTHR22744:SF14">
    <property type="entry name" value="BTB DOMAIN-CONTAINING PROTEIN-RELATED"/>
    <property type="match status" value="1"/>
</dbReference>
<reference evidence="2" key="1">
    <citation type="journal article" date="2008" name="Nat. Genet.">
        <title>The Pristionchus pacificus genome provides a unique perspective on nematode lifestyle and parasitism.</title>
        <authorList>
            <person name="Dieterich C."/>
            <person name="Clifton S.W."/>
            <person name="Schuster L.N."/>
            <person name="Chinwalla A."/>
            <person name="Delehaunty K."/>
            <person name="Dinkelacker I."/>
            <person name="Fulton L."/>
            <person name="Fulton R."/>
            <person name="Godfrey J."/>
            <person name="Minx P."/>
            <person name="Mitreva M."/>
            <person name="Roeseler W."/>
            <person name="Tian H."/>
            <person name="Witte H."/>
            <person name="Yang S.P."/>
            <person name="Wilson R.K."/>
            <person name="Sommer R.J."/>
        </authorList>
    </citation>
    <scope>NUCLEOTIDE SEQUENCE [LARGE SCALE GENOMIC DNA]</scope>
    <source>
        <strain evidence="2">PS312</strain>
    </source>
</reference>
<accession>A0A2A6BBF1</accession>
<dbReference type="AlphaFoldDB" id="A0A2A6BBF1"/>
<keyword evidence="2" id="KW-1185">Reference proteome</keyword>
<gene>
    <name evidence="1" type="primary">WBGene00276023</name>
</gene>
<evidence type="ECO:0000313" key="1">
    <source>
        <dbReference type="EnsemblMetazoa" id="PPA37654.1"/>
    </source>
</evidence>
<accession>A0A8R1YSY5</accession>
<name>A0A2A6BBF1_PRIPA</name>
<dbReference type="Proteomes" id="UP000005239">
    <property type="component" value="Unassembled WGS sequence"/>
</dbReference>
<protein>
    <submittedName>
        <fullName evidence="1">Uncharacterized protein</fullName>
    </submittedName>
</protein>
<reference evidence="1" key="2">
    <citation type="submission" date="2022-06" db="UniProtKB">
        <authorList>
            <consortium name="EnsemblMetazoa"/>
        </authorList>
    </citation>
    <scope>IDENTIFICATION</scope>
    <source>
        <strain evidence="1">PS312</strain>
    </source>
</reference>
<sequence>MEERGVFVSVADGATADIEFGDFKATLILRILDPEEDKLGLIKANFAVKTVADLKIGLAIHLKVPSRVTDEYDTLTYYCPPEKMEVRVKAFWIEHRPVYCEVVNKKANIEINGQSRWTVRISVLAQTNSLGTFDCTIAEFGELLYVIHPYASKPIDSNNVPRAYSRWRGDGLFKSMADFSKLLAVVHPGGTPIDSANVIALLQLAQQYIMPSLSIYSKSSKKRKLYKVTHKCECFLIERMNRKEEMVENIELAEKYGLEFARELVLETLFDAAKFRELMRDEKFARLSDDLKTRIKFKYVDIDMLNNAPPTKE</sequence>